<dbReference type="InterPro" id="IPR004360">
    <property type="entry name" value="Glyas_Fos-R_dOase_dom"/>
</dbReference>
<proteinExistence type="predicted"/>
<organism evidence="2 3">
    <name type="scientific">Jannaschia donghaensis</name>
    <dbReference type="NCBI Taxonomy" id="420998"/>
    <lineage>
        <taxon>Bacteria</taxon>
        <taxon>Pseudomonadati</taxon>
        <taxon>Pseudomonadota</taxon>
        <taxon>Alphaproteobacteria</taxon>
        <taxon>Rhodobacterales</taxon>
        <taxon>Roseobacteraceae</taxon>
        <taxon>Jannaschia</taxon>
    </lineage>
</organism>
<evidence type="ECO:0000313" key="3">
    <source>
        <dbReference type="Proteomes" id="UP000049222"/>
    </source>
</evidence>
<dbReference type="InterPro" id="IPR029068">
    <property type="entry name" value="Glyas_Bleomycin-R_OHBP_Dase"/>
</dbReference>
<dbReference type="STRING" id="420998.JDO7802_00291"/>
<evidence type="ECO:0000313" key="2">
    <source>
        <dbReference type="EMBL" id="CTQ48289.1"/>
    </source>
</evidence>
<dbReference type="SUPFAM" id="SSF54593">
    <property type="entry name" value="Glyoxalase/Bleomycin resistance protein/Dihydroxybiphenyl dioxygenase"/>
    <property type="match status" value="1"/>
</dbReference>
<accession>A0A0M6YEV2</accession>
<gene>
    <name evidence="2" type="ORF">JDO7802_00291</name>
</gene>
<dbReference type="OrthoDB" id="7355345at2"/>
<dbReference type="AlphaFoldDB" id="A0A0M6YEV2"/>
<dbReference type="PROSITE" id="PS51819">
    <property type="entry name" value="VOC"/>
    <property type="match status" value="1"/>
</dbReference>
<dbReference type="Gene3D" id="3.10.180.10">
    <property type="entry name" value="2,3-Dihydroxybiphenyl 1,2-Dioxygenase, domain 1"/>
    <property type="match status" value="1"/>
</dbReference>
<dbReference type="RefSeq" id="WP_055081908.1">
    <property type="nucleotide sequence ID" value="NZ_CXSU01000005.1"/>
</dbReference>
<dbReference type="Pfam" id="PF00903">
    <property type="entry name" value="Glyoxalase"/>
    <property type="match status" value="1"/>
</dbReference>
<keyword evidence="3" id="KW-1185">Reference proteome</keyword>
<dbReference type="InterPro" id="IPR037523">
    <property type="entry name" value="VOC_core"/>
</dbReference>
<dbReference type="EMBL" id="CXSU01000005">
    <property type="protein sequence ID" value="CTQ48289.1"/>
    <property type="molecule type" value="Genomic_DNA"/>
</dbReference>
<sequence>MARLEHANLTVGNAEAFADVLCAVFAWSVRWSGDVLGGAGRSVHVGGADSYLALYEPGAGAGQGVDTYVTRGGLNHLGVVVDDLDQVEARVVAAGYHPHNHAAYEPGRRFYFDGPEGVEIEVVAYA</sequence>
<feature type="domain" description="VOC" evidence="1">
    <location>
        <begin position="3"/>
        <end position="125"/>
    </location>
</feature>
<name>A0A0M6YEV2_9RHOB</name>
<protein>
    <submittedName>
        <fullName evidence="2">Glyoxalase-like domain protein</fullName>
    </submittedName>
</protein>
<dbReference type="CDD" id="cd06587">
    <property type="entry name" value="VOC"/>
    <property type="match status" value="1"/>
</dbReference>
<reference evidence="2 3" key="1">
    <citation type="submission" date="2015-07" db="EMBL/GenBank/DDBJ databases">
        <authorList>
            <person name="Noorani M."/>
        </authorList>
    </citation>
    <scope>NUCLEOTIDE SEQUENCE [LARGE SCALE GENOMIC DNA]</scope>
    <source>
        <strain evidence="2 3">CECT 7802</strain>
    </source>
</reference>
<dbReference type="Proteomes" id="UP000049222">
    <property type="component" value="Unassembled WGS sequence"/>
</dbReference>
<evidence type="ECO:0000259" key="1">
    <source>
        <dbReference type="PROSITE" id="PS51819"/>
    </source>
</evidence>